<dbReference type="InterPro" id="IPR043141">
    <property type="entry name" value="Ribosomal_uL10-like_sf"/>
</dbReference>
<dbReference type="Proteomes" id="UP000002762">
    <property type="component" value="Unassembled WGS sequence"/>
</dbReference>
<organism evidence="9 10">
    <name type="scientific">Beauveria bassiana (strain ARSEF 2860)</name>
    <name type="common">White muscardine disease fungus</name>
    <name type="synonym">Tritirachium shiotae</name>
    <dbReference type="NCBI Taxonomy" id="655819"/>
    <lineage>
        <taxon>Eukaryota</taxon>
        <taxon>Fungi</taxon>
        <taxon>Dikarya</taxon>
        <taxon>Ascomycota</taxon>
        <taxon>Pezizomycotina</taxon>
        <taxon>Sordariomycetes</taxon>
        <taxon>Hypocreomycetidae</taxon>
        <taxon>Hypocreales</taxon>
        <taxon>Cordycipitaceae</taxon>
        <taxon>Beauveria</taxon>
    </lineage>
</organism>
<evidence type="ECO:0000313" key="10">
    <source>
        <dbReference type="Proteomes" id="UP000002762"/>
    </source>
</evidence>
<sequence>MGGKTANKAGYFDKLKGLLEEYKSIFIVEIDNVTSQQMHEIRHSLRGKGVVLMGKNTMVRRALKGFINDTPEYERLLPYVKGNVGFVFTNDDLKEIRDIVLSNRVAAPARAGALAPIDVWVPAGNTGMEPGKTSFFQALNVPTKIARGTIEITTDLKLVEKGLKVGPSEATLLNMLNISPFTFGMGIAQVYDQGQCFDASVLDVGEEQLLKTLTSCITSIASISLAINFPTLPSVMHSVVNAYKNLISVAIETEISWPEIDELKDRIANPDAYASAAPAAATTGAAAEAPKEAAKEESEAEDSDADFGGLLFVYQQLLITRDFRLGSHQED</sequence>
<dbReference type="GO" id="GO:0002181">
    <property type="term" value="P:cytoplasmic translation"/>
    <property type="evidence" value="ECO:0007669"/>
    <property type="project" value="EnsemblFungi"/>
</dbReference>
<dbReference type="GO" id="GO:0000027">
    <property type="term" value="P:ribosomal large subunit assembly"/>
    <property type="evidence" value="ECO:0007669"/>
    <property type="project" value="EnsemblFungi"/>
</dbReference>
<evidence type="ECO:0000256" key="4">
    <source>
        <dbReference type="ARBA" id="ARBA00023274"/>
    </source>
</evidence>
<dbReference type="Pfam" id="PF17777">
    <property type="entry name" value="RL10P_insert"/>
    <property type="match status" value="1"/>
</dbReference>
<dbReference type="PANTHER" id="PTHR45699">
    <property type="entry name" value="60S ACIDIC RIBOSOMAL PROTEIN P0"/>
    <property type="match status" value="1"/>
</dbReference>
<dbReference type="HOGENOM" id="CLU_053173_1_1_1"/>
<keyword evidence="2" id="KW-0597">Phosphoprotein</keyword>
<dbReference type="Pfam" id="PF00466">
    <property type="entry name" value="Ribosomal_L10"/>
    <property type="match status" value="1"/>
</dbReference>
<reference evidence="9 10" key="1">
    <citation type="journal article" date="2012" name="Sci. Rep.">
        <title>Genomic perspectives on the evolution of fungal entomopathogenicity in Beauveria bassiana.</title>
        <authorList>
            <person name="Xiao G."/>
            <person name="Ying S.H."/>
            <person name="Zheng P."/>
            <person name="Wang Z.L."/>
            <person name="Zhang S."/>
            <person name="Xie X.Q."/>
            <person name="Shang Y."/>
            <person name="St Leger R.J."/>
            <person name="Zhao G.P."/>
            <person name="Wang C."/>
            <person name="Feng M.G."/>
        </authorList>
    </citation>
    <scope>NUCLEOTIDE SEQUENCE [LARGE SCALE GENOMIC DNA]</scope>
    <source>
        <strain evidence="9 10">ARSEF 2860</strain>
    </source>
</reference>
<dbReference type="EMBL" id="JH725150">
    <property type="protein sequence ID" value="EJP70544.1"/>
    <property type="molecule type" value="Genomic_DNA"/>
</dbReference>
<dbReference type="SUPFAM" id="SSF160369">
    <property type="entry name" value="Ribosomal protein L10-like"/>
    <property type="match status" value="1"/>
</dbReference>
<name>J4KR91_BEAB2</name>
<evidence type="ECO:0000256" key="3">
    <source>
        <dbReference type="ARBA" id="ARBA00022980"/>
    </source>
</evidence>
<dbReference type="GO" id="GO:0003735">
    <property type="term" value="F:structural constituent of ribosome"/>
    <property type="evidence" value="ECO:0007669"/>
    <property type="project" value="EnsemblFungi"/>
</dbReference>
<dbReference type="STRING" id="655819.J4KR91"/>
<comment type="similarity">
    <text evidence="1">Belongs to the universal ribosomal protein uL10 family.</text>
</comment>
<evidence type="ECO:0000256" key="7">
    <source>
        <dbReference type="SAM" id="MobiDB-lite"/>
    </source>
</evidence>
<dbReference type="InterPro" id="IPR030670">
    <property type="entry name" value="uL10_eukaryotes"/>
</dbReference>
<evidence type="ECO:0000259" key="8">
    <source>
        <dbReference type="Pfam" id="PF17777"/>
    </source>
</evidence>
<keyword evidence="3 9" id="KW-0689">Ribosomal protein</keyword>
<keyword evidence="4" id="KW-0687">Ribonucleoprotein</keyword>
<dbReference type="FunFam" id="3.90.105.20:FF:000001">
    <property type="entry name" value="60S acidic ribosomal protein P0"/>
    <property type="match status" value="1"/>
</dbReference>
<dbReference type="Pfam" id="PF00428">
    <property type="entry name" value="Ribosomal_60s"/>
    <property type="match status" value="1"/>
</dbReference>
<dbReference type="FunCoup" id="J4KR91">
    <property type="interactions" value="1305"/>
</dbReference>
<dbReference type="PIRSF" id="PIRSF039087">
    <property type="entry name" value="L10E"/>
    <property type="match status" value="1"/>
</dbReference>
<dbReference type="AlphaFoldDB" id="J4KR91"/>
<dbReference type="InterPro" id="IPR050323">
    <property type="entry name" value="Ribosomal_protein_uL10"/>
</dbReference>
<evidence type="ECO:0000256" key="5">
    <source>
        <dbReference type="ARBA" id="ARBA00035202"/>
    </source>
</evidence>
<proteinExistence type="inferred from homology"/>
<feature type="domain" description="Large ribosomal subunit protein uL10-like insertion" evidence="8">
    <location>
        <begin position="109"/>
        <end position="178"/>
    </location>
</feature>
<dbReference type="RefSeq" id="XP_008593493.1">
    <property type="nucleotide sequence ID" value="XM_008595271.1"/>
</dbReference>
<evidence type="ECO:0000256" key="2">
    <source>
        <dbReference type="ARBA" id="ARBA00022553"/>
    </source>
</evidence>
<dbReference type="FunFam" id="3.30.70.1730:FF:000002">
    <property type="entry name" value="60S acidic ribosomal protein P0"/>
    <property type="match status" value="1"/>
</dbReference>
<dbReference type="GeneID" id="19883186"/>
<keyword evidence="10" id="KW-1185">Reference proteome</keyword>
<evidence type="ECO:0000256" key="1">
    <source>
        <dbReference type="ARBA" id="ARBA00008889"/>
    </source>
</evidence>
<feature type="region of interest" description="Disordered" evidence="7">
    <location>
        <begin position="284"/>
        <end position="304"/>
    </location>
</feature>
<accession>J4KR91</accession>
<dbReference type="GO" id="GO:0022625">
    <property type="term" value="C:cytosolic large ribosomal subunit"/>
    <property type="evidence" value="ECO:0007669"/>
    <property type="project" value="EnsemblFungi"/>
</dbReference>
<evidence type="ECO:0000256" key="6">
    <source>
        <dbReference type="ARBA" id="ARBA00035444"/>
    </source>
</evidence>
<gene>
    <name evidence="9" type="ORF">BBA_00174</name>
</gene>
<dbReference type="InterPro" id="IPR043164">
    <property type="entry name" value="Ribosomal_uL10-like_insert_sf"/>
</dbReference>
<dbReference type="InterPro" id="IPR001790">
    <property type="entry name" value="Ribosomal_uL10"/>
</dbReference>
<dbReference type="Gene3D" id="3.90.105.20">
    <property type="match status" value="1"/>
</dbReference>
<dbReference type="GO" id="GO:0070180">
    <property type="term" value="F:large ribosomal subunit rRNA binding"/>
    <property type="evidence" value="ECO:0007669"/>
    <property type="project" value="EnsemblFungi"/>
</dbReference>
<evidence type="ECO:0000313" key="9">
    <source>
        <dbReference type="EMBL" id="EJP70544.1"/>
    </source>
</evidence>
<dbReference type="Gene3D" id="3.30.70.1730">
    <property type="match status" value="1"/>
</dbReference>
<dbReference type="OrthoDB" id="10259902at2759"/>
<dbReference type="CDD" id="cd05795">
    <property type="entry name" value="Ribosomal_P0_L10e"/>
    <property type="match status" value="1"/>
</dbReference>
<dbReference type="PANTHER" id="PTHR45699:SF3">
    <property type="entry name" value="LARGE RIBOSOMAL SUBUNIT PROTEIN UL10"/>
    <property type="match status" value="1"/>
</dbReference>
<dbReference type="InParanoid" id="J4KR91"/>
<protein>
    <recommendedName>
        <fullName evidence="5">Large ribosomal subunit protein uL10</fullName>
    </recommendedName>
    <alternativeName>
        <fullName evidence="6">60S acidic ribosomal protein P0</fullName>
    </alternativeName>
</protein>
<dbReference type="InterPro" id="IPR040637">
    <property type="entry name" value="Ribosomal_uL10-like_insert"/>
</dbReference>